<evidence type="ECO:0000313" key="7">
    <source>
        <dbReference type="Proteomes" id="UP000076420"/>
    </source>
</evidence>
<dbReference type="Pfam" id="PF10273">
    <property type="entry name" value="WGG"/>
    <property type="match status" value="1"/>
</dbReference>
<dbReference type="Proteomes" id="UP000076420">
    <property type="component" value="Unassembled WGS sequence"/>
</dbReference>
<proteinExistence type="inferred from homology"/>
<dbReference type="VEuPathDB" id="VectorBase:BGLB000877"/>
<dbReference type="OrthoDB" id="263560at2759"/>
<dbReference type="VEuPathDB" id="VectorBase:BGLAX_049926"/>
<organism evidence="6 7">
    <name type="scientific">Biomphalaria glabrata</name>
    <name type="common">Bloodfluke planorb</name>
    <name type="synonym">Freshwater snail</name>
    <dbReference type="NCBI Taxonomy" id="6526"/>
    <lineage>
        <taxon>Eukaryota</taxon>
        <taxon>Metazoa</taxon>
        <taxon>Spiralia</taxon>
        <taxon>Lophotrochozoa</taxon>
        <taxon>Mollusca</taxon>
        <taxon>Gastropoda</taxon>
        <taxon>Heterobranchia</taxon>
        <taxon>Euthyneura</taxon>
        <taxon>Panpulmonata</taxon>
        <taxon>Hygrophila</taxon>
        <taxon>Lymnaeoidea</taxon>
        <taxon>Planorbidae</taxon>
        <taxon>Biomphalaria</taxon>
    </lineage>
</organism>
<comment type="similarity">
    <text evidence="2">Belongs to the TSR2 family.</text>
</comment>
<feature type="region of interest" description="Disordered" evidence="5">
    <location>
        <begin position="131"/>
        <end position="191"/>
    </location>
</feature>
<dbReference type="InterPro" id="IPR019398">
    <property type="entry name" value="Pre-rRNA_process_TSR2"/>
</dbReference>
<dbReference type="GO" id="GO:0006364">
    <property type="term" value="P:rRNA processing"/>
    <property type="evidence" value="ECO:0007669"/>
    <property type="project" value="UniProtKB-KW"/>
</dbReference>
<evidence type="ECO:0000256" key="2">
    <source>
        <dbReference type="ARBA" id="ARBA00006524"/>
    </source>
</evidence>
<sequence length="191" mass="21712">MASESPSTFSNAISQLLNSWTALQLAVEHGFGGAESKEKATWMVYAIETWFKENDNIETFEVEDFLEEVCNTEFDLIIEDNSTKEIAALLCLYYRLCQENKLEELNQRLQSLPKPSVLNCQRQDMDEEDVDIDDETPNVPSTSQAAPRVHSSVHQTSSTTESTEDMDMSVPEDQHTVEDGWQVIRKGKKKN</sequence>
<name>A0A2C9JD54_BIOGL</name>
<reference evidence="6" key="1">
    <citation type="submission" date="2020-05" db="UniProtKB">
        <authorList>
            <consortium name="EnsemblMetazoa"/>
        </authorList>
    </citation>
    <scope>IDENTIFICATION</scope>
    <source>
        <strain evidence="6">BB02</strain>
    </source>
</reference>
<evidence type="ECO:0000256" key="3">
    <source>
        <dbReference type="ARBA" id="ARBA00017551"/>
    </source>
</evidence>
<evidence type="ECO:0000256" key="5">
    <source>
        <dbReference type="SAM" id="MobiDB-lite"/>
    </source>
</evidence>
<protein>
    <recommendedName>
        <fullName evidence="3">Pre-rRNA-processing protein TSR2 homolog</fullName>
    </recommendedName>
</protein>
<dbReference type="AlphaFoldDB" id="A0A2C9JD54"/>
<evidence type="ECO:0000313" key="6">
    <source>
        <dbReference type="EnsemblMetazoa" id="BGLB000877-PB"/>
    </source>
</evidence>
<dbReference type="EnsemblMetazoa" id="BGLB000877-RB">
    <property type="protein sequence ID" value="BGLB000877-PB"/>
    <property type="gene ID" value="BGLB000877"/>
</dbReference>
<dbReference type="KEGG" id="bgt:106054112"/>
<dbReference type="PANTHER" id="PTHR21250">
    <property type="entry name" value="PRE-RRNA-PROCESSING PROTEIN TSR2 HOMOLOG"/>
    <property type="match status" value="1"/>
</dbReference>
<accession>A0A2C9JD54</accession>
<evidence type="ECO:0000256" key="4">
    <source>
        <dbReference type="ARBA" id="ARBA00022552"/>
    </source>
</evidence>
<evidence type="ECO:0000256" key="1">
    <source>
        <dbReference type="ARBA" id="ARBA00002210"/>
    </source>
</evidence>
<dbReference type="RefSeq" id="XP_013065302.2">
    <property type="nucleotide sequence ID" value="XM_013209848.2"/>
</dbReference>
<dbReference type="STRING" id="6526.A0A2C9JD54"/>
<keyword evidence="4" id="KW-0698">rRNA processing</keyword>
<comment type="function">
    <text evidence="1">May be involved in 20S pre-rRNA processing.</text>
</comment>
<gene>
    <name evidence="6" type="primary">106054112</name>
</gene>